<dbReference type="GO" id="GO:0003755">
    <property type="term" value="F:peptidyl-prolyl cis-trans isomerase activity"/>
    <property type="evidence" value="ECO:0007669"/>
    <property type="project" value="InterPro"/>
</dbReference>
<feature type="signal peptide" evidence="1">
    <location>
        <begin position="1"/>
        <end position="21"/>
    </location>
</feature>
<dbReference type="AlphaFoldDB" id="A0A4Y1X2E9"/>
<dbReference type="InterPro" id="IPR046357">
    <property type="entry name" value="PPIase_dom_sf"/>
</dbReference>
<protein>
    <recommendedName>
        <fullName evidence="4">Peptidylprolyl isomerase</fullName>
    </recommendedName>
</protein>
<dbReference type="RefSeq" id="WP_141429506.1">
    <property type="nucleotide sequence ID" value="NZ_AP019736.1"/>
</dbReference>
<dbReference type="GeneID" id="98673943"/>
<dbReference type="OrthoDB" id="1001323at2"/>
<dbReference type="Proteomes" id="UP000319374">
    <property type="component" value="Chromosome"/>
</dbReference>
<sequence>MKRVIYALAALVALCCACSNEEEVLPQQREKLVSYLESSHAPALVEESEADKEARQPFYSLSGSTVYRYIETYYAPGRESRAEVTSSSKVTITFRAYEFTYSNITDSTFPFYSNDPLLEQAYLEAGLTPGAWSFEPLTLDMRGDILKGLRLALLGCRAGDEVEAYMTYNMAFGDRNFGTIPRESPIAWFFTVESVE</sequence>
<evidence type="ECO:0000313" key="3">
    <source>
        <dbReference type="Proteomes" id="UP000319374"/>
    </source>
</evidence>
<dbReference type="SUPFAM" id="SSF54534">
    <property type="entry name" value="FKBP-like"/>
    <property type="match status" value="1"/>
</dbReference>
<accession>A0A4Y1X2E9</accession>
<keyword evidence="3" id="KW-1185">Reference proteome</keyword>
<evidence type="ECO:0000256" key="1">
    <source>
        <dbReference type="SAM" id="SignalP"/>
    </source>
</evidence>
<proteinExistence type="predicted"/>
<dbReference type="Gene3D" id="3.10.50.40">
    <property type="match status" value="1"/>
</dbReference>
<name>A0A4Y1X2E9_9BACT</name>
<keyword evidence="1" id="KW-0732">Signal</keyword>
<feature type="chain" id="PRO_5021267365" description="Peptidylprolyl isomerase" evidence="1">
    <location>
        <begin position="22"/>
        <end position="196"/>
    </location>
</feature>
<dbReference type="EMBL" id="AP019736">
    <property type="protein sequence ID" value="BBL07320.1"/>
    <property type="molecule type" value="Genomic_DNA"/>
</dbReference>
<evidence type="ECO:0000313" key="2">
    <source>
        <dbReference type="EMBL" id="BBL07320.1"/>
    </source>
</evidence>
<dbReference type="KEGG" id="ada:A5CPEGH6_19580"/>
<organism evidence="2 3">
    <name type="scientific">Alistipes dispar</name>
    <dbReference type="NCBI Taxonomy" id="2585119"/>
    <lineage>
        <taxon>Bacteria</taxon>
        <taxon>Pseudomonadati</taxon>
        <taxon>Bacteroidota</taxon>
        <taxon>Bacteroidia</taxon>
        <taxon>Bacteroidales</taxon>
        <taxon>Rikenellaceae</taxon>
        <taxon>Alistipes</taxon>
    </lineage>
</organism>
<evidence type="ECO:0008006" key="4">
    <source>
        <dbReference type="Google" id="ProtNLM"/>
    </source>
</evidence>
<reference evidence="3" key="1">
    <citation type="submission" date="2019-06" db="EMBL/GenBank/DDBJ databases">
        <title>Alistipes onderdonkii subsp. vulgaris subsp. nov., Alistipes dispar sp. nov. and Alistipes communis sp. nov., isolated from human faeces, and creation of Alistipes onderdonkii subsp. onderdonkii subsp. nov.</title>
        <authorList>
            <person name="Sakamoto M."/>
            <person name="Ikeyama N."/>
            <person name="Ogata Y."/>
            <person name="Suda W."/>
            <person name="Iino T."/>
            <person name="Hattori M."/>
            <person name="Ohkuma M."/>
        </authorList>
    </citation>
    <scope>NUCLEOTIDE SEQUENCE [LARGE SCALE GENOMIC DNA]</scope>
    <source>
        <strain evidence="3">5CPEGH6</strain>
    </source>
</reference>
<gene>
    <name evidence="2" type="ORF">A5CPEGH6_19580</name>
</gene>